<feature type="compositionally biased region" description="Polar residues" evidence="1">
    <location>
        <begin position="1116"/>
        <end position="1131"/>
    </location>
</feature>
<gene>
    <name evidence="3" type="ORF">PSYICH_LOCUS10313</name>
</gene>
<feature type="region of interest" description="Disordered" evidence="1">
    <location>
        <begin position="607"/>
        <end position="695"/>
    </location>
</feature>
<feature type="compositionally biased region" description="Basic and acidic residues" evidence="1">
    <location>
        <begin position="2986"/>
        <end position="3010"/>
    </location>
</feature>
<feature type="compositionally biased region" description="Polar residues" evidence="1">
    <location>
        <begin position="2809"/>
        <end position="2820"/>
    </location>
</feature>
<feature type="region of interest" description="Disordered" evidence="1">
    <location>
        <begin position="2506"/>
        <end position="2526"/>
    </location>
</feature>
<feature type="compositionally biased region" description="Basic and acidic residues" evidence="1">
    <location>
        <begin position="1488"/>
        <end position="1497"/>
    </location>
</feature>
<feature type="region of interest" description="Disordered" evidence="1">
    <location>
        <begin position="1750"/>
        <end position="1838"/>
    </location>
</feature>
<feature type="region of interest" description="Disordered" evidence="1">
    <location>
        <begin position="2963"/>
        <end position="3244"/>
    </location>
</feature>
<evidence type="ECO:0000259" key="2">
    <source>
        <dbReference type="Pfam" id="PF12510"/>
    </source>
</evidence>
<feature type="region of interest" description="Disordered" evidence="1">
    <location>
        <begin position="2665"/>
        <end position="2820"/>
    </location>
</feature>
<feature type="region of interest" description="Disordered" evidence="1">
    <location>
        <begin position="3424"/>
        <end position="3458"/>
    </location>
</feature>
<feature type="compositionally biased region" description="Basic and acidic residues" evidence="1">
    <location>
        <begin position="492"/>
        <end position="502"/>
    </location>
</feature>
<feature type="compositionally biased region" description="Basic and acidic residues" evidence="1">
    <location>
        <begin position="2434"/>
        <end position="2448"/>
    </location>
</feature>
<feature type="region of interest" description="Disordered" evidence="1">
    <location>
        <begin position="463"/>
        <end position="584"/>
    </location>
</feature>
<proteinExistence type="predicted"/>
<feature type="compositionally biased region" description="Basic and acidic residues" evidence="1">
    <location>
        <begin position="841"/>
        <end position="850"/>
    </location>
</feature>
<feature type="region of interest" description="Disordered" evidence="1">
    <location>
        <begin position="760"/>
        <end position="850"/>
    </location>
</feature>
<feature type="region of interest" description="Disordered" evidence="1">
    <location>
        <begin position="1916"/>
        <end position="1935"/>
    </location>
</feature>
<feature type="compositionally biased region" description="Polar residues" evidence="1">
    <location>
        <begin position="3670"/>
        <end position="3682"/>
    </location>
</feature>
<feature type="compositionally biased region" description="Low complexity" evidence="1">
    <location>
        <begin position="24"/>
        <end position="33"/>
    </location>
</feature>
<dbReference type="Proteomes" id="UP001153636">
    <property type="component" value="Chromosome 4"/>
</dbReference>
<feature type="compositionally biased region" description="Basic and acidic residues" evidence="1">
    <location>
        <begin position="773"/>
        <end position="782"/>
    </location>
</feature>
<feature type="compositionally biased region" description="Low complexity" evidence="1">
    <location>
        <begin position="2972"/>
        <end position="2985"/>
    </location>
</feature>
<feature type="region of interest" description="Disordered" evidence="1">
    <location>
        <begin position="1337"/>
        <end position="1378"/>
    </location>
</feature>
<evidence type="ECO:0000313" key="4">
    <source>
        <dbReference type="Proteomes" id="UP001153636"/>
    </source>
</evidence>
<feature type="compositionally biased region" description="Basic and acidic residues" evidence="1">
    <location>
        <begin position="984"/>
        <end position="999"/>
    </location>
</feature>
<feature type="compositionally biased region" description="Basic and acidic residues" evidence="1">
    <location>
        <begin position="2779"/>
        <end position="2797"/>
    </location>
</feature>
<feature type="region of interest" description="Disordered" evidence="1">
    <location>
        <begin position="200"/>
        <end position="224"/>
    </location>
</feature>
<feature type="domain" description="Smoothelin" evidence="2">
    <location>
        <begin position="2905"/>
        <end position="2946"/>
    </location>
</feature>
<evidence type="ECO:0000313" key="3">
    <source>
        <dbReference type="EMBL" id="CAH1109289.1"/>
    </source>
</evidence>
<feature type="compositionally biased region" description="Basic and acidic residues" evidence="1">
    <location>
        <begin position="3202"/>
        <end position="3216"/>
    </location>
</feature>
<accession>A0A9P0CW00</accession>
<feature type="compositionally biased region" description="Basic and acidic residues" evidence="1">
    <location>
        <begin position="1438"/>
        <end position="1447"/>
    </location>
</feature>
<keyword evidence="4" id="KW-1185">Reference proteome</keyword>
<feature type="compositionally biased region" description="Polar residues" evidence="1">
    <location>
        <begin position="1224"/>
        <end position="1243"/>
    </location>
</feature>
<feature type="compositionally biased region" description="Basic and acidic residues" evidence="1">
    <location>
        <begin position="371"/>
        <end position="384"/>
    </location>
</feature>
<feature type="compositionally biased region" description="Polar residues" evidence="1">
    <location>
        <begin position="1884"/>
        <end position="1904"/>
    </location>
</feature>
<feature type="compositionally biased region" description="Basic and acidic residues" evidence="1">
    <location>
        <begin position="530"/>
        <end position="551"/>
    </location>
</feature>
<feature type="compositionally biased region" description="Polar residues" evidence="1">
    <location>
        <begin position="1607"/>
        <end position="1622"/>
    </location>
</feature>
<dbReference type="InterPro" id="IPR022189">
    <property type="entry name" value="SMTN"/>
</dbReference>
<feature type="compositionally biased region" description="Basic and acidic residues" evidence="1">
    <location>
        <begin position="1033"/>
        <end position="1048"/>
    </location>
</feature>
<dbReference type="Pfam" id="PF12510">
    <property type="entry name" value="Smoothelin"/>
    <property type="match status" value="2"/>
</dbReference>
<feature type="region of interest" description="Disordered" evidence="1">
    <location>
        <begin position="362"/>
        <end position="409"/>
    </location>
</feature>
<feature type="compositionally biased region" description="Polar residues" evidence="1">
    <location>
        <begin position="1185"/>
        <end position="1198"/>
    </location>
</feature>
<evidence type="ECO:0000256" key="1">
    <source>
        <dbReference type="SAM" id="MobiDB-lite"/>
    </source>
</evidence>
<feature type="region of interest" description="Disordered" evidence="1">
    <location>
        <begin position="864"/>
        <end position="1143"/>
    </location>
</feature>
<feature type="region of interest" description="Disordered" evidence="1">
    <location>
        <begin position="311"/>
        <end position="339"/>
    </location>
</feature>
<dbReference type="EMBL" id="OV651816">
    <property type="protein sequence ID" value="CAH1109289.1"/>
    <property type="molecule type" value="Genomic_DNA"/>
</dbReference>
<feature type="compositionally biased region" description="Basic and acidic residues" evidence="1">
    <location>
        <begin position="934"/>
        <end position="949"/>
    </location>
</feature>
<feature type="compositionally biased region" description="Basic and acidic residues" evidence="1">
    <location>
        <begin position="2712"/>
        <end position="2730"/>
    </location>
</feature>
<feature type="compositionally biased region" description="Polar residues" evidence="1">
    <location>
        <begin position="1049"/>
        <end position="1061"/>
    </location>
</feature>
<feature type="compositionally biased region" description="Basic and acidic residues" evidence="1">
    <location>
        <begin position="48"/>
        <end position="68"/>
    </location>
</feature>
<feature type="compositionally biased region" description="Polar residues" evidence="1">
    <location>
        <begin position="330"/>
        <end position="339"/>
    </location>
</feature>
<feature type="region of interest" description="Disordered" evidence="1">
    <location>
        <begin position="1224"/>
        <end position="1254"/>
    </location>
</feature>
<feature type="compositionally biased region" description="Low complexity" evidence="1">
    <location>
        <begin position="1795"/>
        <end position="1805"/>
    </location>
</feature>
<feature type="compositionally biased region" description="Polar residues" evidence="1">
    <location>
        <begin position="1916"/>
        <end position="1925"/>
    </location>
</feature>
<feature type="compositionally biased region" description="Basic and acidic residues" evidence="1">
    <location>
        <begin position="2745"/>
        <end position="2763"/>
    </location>
</feature>
<feature type="compositionally biased region" description="Polar residues" evidence="1">
    <location>
        <begin position="2285"/>
        <end position="2298"/>
    </location>
</feature>
<feature type="compositionally biased region" description="Polar residues" evidence="1">
    <location>
        <begin position="1287"/>
        <end position="1301"/>
    </location>
</feature>
<feature type="compositionally biased region" description="Basic and acidic residues" evidence="1">
    <location>
        <begin position="263"/>
        <end position="272"/>
    </location>
</feature>
<feature type="compositionally biased region" description="Basic and acidic residues" evidence="1">
    <location>
        <begin position="1767"/>
        <end position="1776"/>
    </location>
</feature>
<feature type="region of interest" description="Disordered" evidence="1">
    <location>
        <begin position="2408"/>
        <end position="2448"/>
    </location>
</feature>
<feature type="region of interest" description="Disordered" evidence="1">
    <location>
        <begin position="1544"/>
        <end position="1570"/>
    </location>
</feature>
<feature type="compositionally biased region" description="Low complexity" evidence="1">
    <location>
        <begin position="3437"/>
        <end position="3458"/>
    </location>
</feature>
<protein>
    <recommendedName>
        <fullName evidence="2">Smoothelin domain-containing protein</fullName>
    </recommendedName>
</protein>
<feature type="compositionally biased region" description="Polar residues" evidence="1">
    <location>
        <begin position="1427"/>
        <end position="1437"/>
    </location>
</feature>
<feature type="compositionally biased region" description="Basic and acidic residues" evidence="1">
    <location>
        <begin position="3172"/>
        <end position="3194"/>
    </location>
</feature>
<feature type="region of interest" description="Disordered" evidence="1">
    <location>
        <begin position="14"/>
        <end position="85"/>
    </location>
</feature>
<feature type="region of interest" description="Disordered" evidence="1">
    <location>
        <begin position="241"/>
        <end position="275"/>
    </location>
</feature>
<feature type="compositionally biased region" description="Polar residues" evidence="1">
    <location>
        <begin position="3228"/>
        <end position="3244"/>
    </location>
</feature>
<feature type="region of interest" description="Disordered" evidence="1">
    <location>
        <begin position="1870"/>
        <end position="1904"/>
    </location>
</feature>
<feature type="compositionally biased region" description="Polar residues" evidence="1">
    <location>
        <begin position="806"/>
        <end position="816"/>
    </location>
</feature>
<feature type="compositionally biased region" description="Polar residues" evidence="1">
    <location>
        <begin position="716"/>
        <end position="730"/>
    </location>
</feature>
<feature type="compositionally biased region" description="Polar residues" evidence="1">
    <location>
        <begin position="1011"/>
        <end position="1032"/>
    </location>
</feature>
<feature type="compositionally biased region" description="Basic and acidic residues" evidence="1">
    <location>
        <begin position="2334"/>
        <end position="2361"/>
    </location>
</feature>
<feature type="compositionally biased region" description="Low complexity" evidence="1">
    <location>
        <begin position="3630"/>
        <end position="3657"/>
    </location>
</feature>
<feature type="compositionally biased region" description="Basic and acidic residues" evidence="1">
    <location>
        <begin position="3109"/>
        <end position="3146"/>
    </location>
</feature>
<feature type="region of interest" description="Disordered" evidence="1">
    <location>
        <begin position="1271"/>
        <end position="1311"/>
    </location>
</feature>
<organism evidence="3 4">
    <name type="scientific">Psylliodes chrysocephalus</name>
    <dbReference type="NCBI Taxonomy" id="3402493"/>
    <lineage>
        <taxon>Eukaryota</taxon>
        <taxon>Metazoa</taxon>
        <taxon>Ecdysozoa</taxon>
        <taxon>Arthropoda</taxon>
        <taxon>Hexapoda</taxon>
        <taxon>Insecta</taxon>
        <taxon>Pterygota</taxon>
        <taxon>Neoptera</taxon>
        <taxon>Endopterygota</taxon>
        <taxon>Coleoptera</taxon>
        <taxon>Polyphaga</taxon>
        <taxon>Cucujiformia</taxon>
        <taxon>Chrysomeloidea</taxon>
        <taxon>Chrysomelidae</taxon>
        <taxon>Galerucinae</taxon>
        <taxon>Alticini</taxon>
        <taxon>Psylliodes</taxon>
    </lineage>
</organism>
<dbReference type="OrthoDB" id="6381429at2759"/>
<feature type="compositionally biased region" description="Polar residues" evidence="1">
    <location>
        <begin position="882"/>
        <end position="903"/>
    </location>
</feature>
<feature type="region of interest" description="Disordered" evidence="1">
    <location>
        <begin position="2605"/>
        <end position="2625"/>
    </location>
</feature>
<feature type="compositionally biased region" description="Polar residues" evidence="1">
    <location>
        <begin position="1821"/>
        <end position="1834"/>
    </location>
</feature>
<feature type="compositionally biased region" description="Basic and acidic residues" evidence="1">
    <location>
        <begin position="1808"/>
        <end position="1817"/>
    </location>
</feature>
<feature type="region of interest" description="Disordered" evidence="1">
    <location>
        <begin position="716"/>
        <end position="736"/>
    </location>
</feature>
<feature type="compositionally biased region" description="Basic and acidic residues" evidence="1">
    <location>
        <begin position="2606"/>
        <end position="2625"/>
    </location>
</feature>
<sequence length="3682" mass="416947">MYKLREQRLKEFYNSGEVSESKTTKTSTVSKSSTHADSLIDQSFNSLKSKEVRDSESPTREIHYKLPDNNEWQTSSNKEISKDGKTKICQTVAAVQGSQKIEGGQMDFKARSEQTSSVYEDANTKAVSNKFQTSESAASHSISTKQIPTEQIELPTNLQGAKITRETKTLPDGSIVTTTRYDTESGASETCVQNAKVKTSQSSSSSRLVNQSQFTSESGSFQDVTKVKSLPEQSVVSTYDTVTGSNLNTTQTSQQRTAQTSSSDRKVSEKDTTYISSDLPANIQGVTKVTRETKTLPDGTIVRTTRYDTTGATSHSEMKSNVKVSKEHTSAINSSSRQNQQEIINEYGTLRDSQQNYRQQNMDIKNYDNSFRTDESIRKDHSNENRSSVMSTDEKMHNVDQSTSKVTKEHHMKENIVNKTFVQETDGNKMSQLISTSEKQPVVNYESITNVSNINRHKDYVTGKTNADNFESNQKSTTRTLETTEFPSQKKSPMEDTFKTTTDEIVTNITTHKGTTSEKIRTDNFVNTERQQEHITRDKKNEDVSYSKLSDKPTSTQPRGRSPTRVPKSEYQPSKPSAGQYDTTYKTDYTSKKISVEVSPTHDAFARSLRSVTPERIHRRDSHRTSNSSLPEKMRHPSRYSPERHPKDRSVSPTKSDRYSSTDTYIHGKNKYDQRRRSPSPKRKSNTLGRTTSNETITISTTAKFDVTNKKAVTRKSNTDINTKSRSPSPTKFKDYLRRSGNIITDLDDDVTITTTTISKKTTTESRPSSLELTKKSRKITDRSPSSPLADAVSPKKSPTKEVRRSSSFRSPTLDSPNEPLRSNLKSPTKESPSKCPPGDRPLKRTDTYEERCRQILGITEVSDKRKSSLERSLSKRGSFRRNISSSNVDTTVKTSETIQSPTRTEKEPLKNSTSTKVIDTKKITTTDESLTISDKRKPSSRPTSKDFSSDVTLETVITQKTTVEDKPNKKSPITEFPSQRRSPSRESQKTVLHTDEIITKTTSQKRTTTDDLVTTKRSSVTTHPDSPTLTVSDKRKPSSRPTSKDFSSDVTLETVITQKTTVEDKPNKKSPITEFPSQRRSPSRESQKTVLHTDENTTKTTSQERTITDDRVTTKRPSVTTYPDSPTRTRSPGKEVPKTTTGLNKLSTTEFISQEKISTSDNFIKHQETLKANSGRPIDDKPSTKQPGITEFPSQKRTPSKESLKISKNKTVSIEDLAFQEISTSTRPKITECSSQTTSSSRETLKSQNDKNVSNNDIVTEEIICTKQDTTEEYDATKKLSKSRPTKNQPGITEFPSQKRSPSKEIRTKADKTVLVEEKVTSETTNRIQDTTDFSKSTVLSTDIHKKKGPSISEFPSQIRHSKDKSQTSLDQKQETPKFISKEKINKIDLVSSTEDITNEFEIVAVTKTKAVPKDKKLLEEPLSEFSPQSKSPNKTDTVKIDKEVTITDTEVVVVSKPKGSRPSPSIEQPKQKKPSISEFPSQTKSHTKEKQHPVKDTTTVTTNKFITQEKLATDEVTFNTEEIISKYVNNNVKKASKYVCKGEQPTNKTPVSEYPNQTKVTSRETTNTEKVDTEDITDIIDDLIITDINGDIPETTSAKQKKRGSTINEFPSQTKPKQNVNNTTDLLKEVVVTDEFEINISKSDKNPTGKTPITQFPSQIKKEPVTKQTVNKNIPQKKIIPKERPQITEFPSQIRRDKKLTNKEPTLTAKHVEPISYEGRVPVEEPLFVKKHINTDCPEDEHNKHHIVKKVLPSTAPKKLQKQFSVDKPDKKSETPIGKKPLNGITEYRHQYSSPKSTPTPKTKPSKSEEPEKVFKPSNKINTSPSKPSTKPINGIGTTKVFVTSVKKTDQPISETIIRKTCKSTLLKENESPEKSKKIPTRVTSTRGVTPTTRPKSSQPDQVVNKHLVTTTITLKNGHQPKSSKTKEHLSKSANITNYEKKIIDIKQRKNLNEISTETDEESVVEEMTENIDVTRKNVAKLNKKLDKKCITTKTVIINNNNTQPREIIVDLQRSTSSREPTPDIICPVPFSRKNGESELPRYPDEIVEPDDDSIKRKPKRLSDIPLIEYEDTTNFSRITEIVDSHVITERDKVDHTDESLLSVNRKINLFSDTSDKLTKDTKKPSGPAPKVERPKLNVTKDLESDECLLSVSEKVNKFVNTAEQFMNVHELSERPKSPRCKYSDVKTATKTFINKEQKTTEKQNTRKISLENLDIDTKNITERKSSRTASPDSVTHRRRSPSPKSEKYPNYNTITKKVSLEILDSKTPTKPQERPRAKTPDRNSPTRNDFTSKHGSTFKEFRGTDISTTVRRTSESKSPRNVSPEPGKQTTPDRRPSNEYSSIKDLKTQDHLARRDSYPEPSTPKTSRKKPIEDKRTILSSTGRLRSTESIKKARALFENISKEQQIVRPSSRTPEHYTLPLNRSPRPYSPHRDKPATSRDHSYDVHSVKGEVPHYMLPLDRRPDSPHGENVDTIHDDSHNISDVYVEGEIPHYMLPLDRRPHSPHEEDIDHSSPDIPDVHYEKGDIPHYMLPLDRRPHSPHREDIDHSSPDIHYEKGDTPHYMLPLDRSIPHSPHRENSEHSLHIHHEKGEIPHYMLPLDRSTQDNPHRENINHSSSDIHYEKGDIPHYMLPIDRSMPHSPHRENSEHSLHIHHEKGETPHYMLPLDRSTQDSPHRENIDHSSSDIHYEKGDTPHYMLPLDRSLPHSPHREHSEHSLHIHHERGESPHYMLPLDRSSQPSPHRDNKYHSSSDIHYETGDTPHYMLPLDRSMPHSPHRENSEHSLHIHHEKGETPHYMLPLDRTTSHSPNRENISSTHDLSSYNTAEIHSEKGDIPHYMLPLDRTMPHSPHKENLTTTENESRTTKFGVTLRKTSNSTSPTTSSPGSIITKTSTECRVGNIETLTEEKIQEIFEIEILEELLEKVTSYEIRRIIRTQIRLVKKLISENRLTIYIQEHRRSKTNKEHLESTSQKSEYQSTYSYSERRTSSDTTTKDSRKQSPVRERSPQRTSSPLKKPSADETTLRSTYTIRKTSIPKENVEKTEAIKTERTKTDRTTTDKTTTDRTATYKKVTETRKQSPPRPSSPIRKLHPDETIIRSTYTVRKSSIDKTPEVVSKKTEEIRKSSPERTNKTKTDQIRKTSTDRTTYTTTERSTQQSQSISTKQTKVSSEKSPTRKSEPRRPSPDRKPDSKSTYSVLKKTEINKKKVDDSKPEWVTQRNLKKITPSSANNKVRTTSSKTVKQEKIVSSSSCQPTDLITSSYGVGPTDENGTPLFGLKALRTQHNNNNTTKVQGTVIQSQYYSENGQEPVGQISVTKYSTDPKDLSTNEQIENNNFITSVTTTQKFGYEDTPSLDALTSSRMNTQIEDSVVSSDRTSTFKRKNSVKELSQKFIDSTVDTLTNERQTSYPKAGLILRTSSFKDSKGASTEEDTSKGTITSTKTTKQTTTTKSASGGTFLSNKSTVSGVQDVISRMKTEEYQEGESAEDTEARNLLNKFIGSQVLLSGMENRDTSTSSSKRTAKCTEVVPASTTSTRKTIKITKTITEGGKTTTKTLVFQSPLTEEELDNIWDEQTLRLLLEQSTAYEERRIIRNRLKKIMAEQEACAELVEKASQEQNTGKIEETVSVEKSTTESPVTTQTQVTKVTTQQQITKKPLSPFAKFRQLDKQNSLNTPPRTFN</sequence>
<feature type="compositionally biased region" description="Low complexity" evidence="1">
    <location>
        <begin position="200"/>
        <end position="213"/>
    </location>
</feature>
<feature type="compositionally biased region" description="Polar residues" evidence="1">
    <location>
        <begin position="950"/>
        <end position="962"/>
    </location>
</feature>
<feature type="region of interest" description="Disordered" evidence="1">
    <location>
        <begin position="1415"/>
        <end position="1503"/>
    </location>
</feature>
<feature type="compositionally biased region" description="Basic and acidic residues" evidence="1">
    <location>
        <begin position="2036"/>
        <end position="2047"/>
    </location>
</feature>
<feature type="compositionally biased region" description="Basic and acidic residues" evidence="1">
    <location>
        <begin position="1870"/>
        <end position="1879"/>
    </location>
</feature>
<feature type="domain" description="Smoothelin" evidence="2">
    <location>
        <begin position="3562"/>
        <end position="3604"/>
    </location>
</feature>
<feature type="compositionally biased region" description="Basic and acidic residues" evidence="1">
    <location>
        <begin position="864"/>
        <end position="874"/>
    </location>
</feature>
<feature type="region of interest" description="Disordered" evidence="1">
    <location>
        <begin position="2032"/>
        <end position="2057"/>
    </location>
</feature>
<feature type="compositionally biased region" description="Basic and acidic residues" evidence="1">
    <location>
        <begin position="1083"/>
        <end position="1098"/>
    </location>
</feature>
<feature type="compositionally biased region" description="Basic and acidic residues" evidence="1">
    <location>
        <begin position="2673"/>
        <end position="2697"/>
    </location>
</feature>
<feature type="compositionally biased region" description="Basic and acidic residues" evidence="1">
    <location>
        <begin position="316"/>
        <end position="329"/>
    </location>
</feature>
<feature type="compositionally biased region" description="Polar residues" evidence="1">
    <location>
        <begin position="214"/>
        <end position="223"/>
    </location>
</feature>
<feature type="compositionally biased region" description="Low complexity" evidence="1">
    <location>
        <begin position="249"/>
        <end position="262"/>
    </location>
</feature>
<name>A0A9P0CW00_9CUCU</name>
<feature type="compositionally biased region" description="Polar residues" evidence="1">
    <location>
        <begin position="1546"/>
        <end position="1567"/>
    </location>
</feature>
<feature type="region of interest" description="Disordered" evidence="1">
    <location>
        <begin position="2221"/>
        <end position="2390"/>
    </location>
</feature>
<reference evidence="3" key="1">
    <citation type="submission" date="2022-01" db="EMBL/GenBank/DDBJ databases">
        <authorList>
            <person name="King R."/>
        </authorList>
    </citation>
    <scope>NUCLEOTIDE SEQUENCE</scope>
</reference>
<feature type="compositionally biased region" description="Basic and acidic residues" evidence="1">
    <location>
        <begin position="3041"/>
        <end position="3066"/>
    </location>
</feature>
<feature type="region of interest" description="Disordered" evidence="1">
    <location>
        <begin position="1170"/>
        <end position="1208"/>
    </location>
</feature>
<feature type="region of interest" description="Disordered" evidence="1">
    <location>
        <begin position="3615"/>
        <end position="3682"/>
    </location>
</feature>
<feature type="compositionally biased region" description="Basic and acidic residues" evidence="1">
    <location>
        <begin position="641"/>
        <end position="660"/>
    </location>
</feature>
<feature type="compositionally biased region" description="Basic and acidic residues" evidence="1">
    <location>
        <begin position="2274"/>
        <end position="2284"/>
    </location>
</feature>
<feature type="compositionally biased region" description="Low complexity" evidence="1">
    <location>
        <begin position="3147"/>
        <end position="3171"/>
    </location>
</feature>
<feature type="region of interest" description="Disordered" evidence="1">
    <location>
        <begin position="1596"/>
        <end position="1622"/>
    </location>
</feature>
<feature type="compositionally biased region" description="Polar residues" evidence="1">
    <location>
        <begin position="463"/>
        <end position="491"/>
    </location>
</feature>